<feature type="region of interest" description="Disordered" evidence="1">
    <location>
        <begin position="120"/>
        <end position="150"/>
    </location>
</feature>
<dbReference type="OMA" id="DSYIRHK"/>
<dbReference type="Proteomes" id="UP000251960">
    <property type="component" value="Chromosome 4"/>
</dbReference>
<evidence type="ECO:0000313" key="3">
    <source>
        <dbReference type="Proteomes" id="UP000251960"/>
    </source>
</evidence>
<sequence length="150" mass="17394">MSSSSSSSQRKEEEKAMAPAADAEAKKNPRLQRMTQEQIDSLIRYQTVHMPEEAFRRLSRRTKELLTPEELAYQGDFPVPMGQIDDYLANICREINQTEARFLRERDRILNDYYNKGYAYADQQPSSSSSGNRRRFPPGLTKKKQTKQVV</sequence>
<name>A0A3L6F1R7_MAIZE</name>
<dbReference type="EMBL" id="NCVQ01000005">
    <property type="protein sequence ID" value="PWZ25637.1"/>
    <property type="molecule type" value="Genomic_DNA"/>
</dbReference>
<dbReference type="ExpressionAtlas" id="A0A3L6F1R7">
    <property type="expression patterns" value="baseline and differential"/>
</dbReference>
<protein>
    <submittedName>
        <fullName evidence="2">Uncharacterized protein</fullName>
    </submittedName>
</protein>
<evidence type="ECO:0000313" key="2">
    <source>
        <dbReference type="EMBL" id="PWZ25637.1"/>
    </source>
</evidence>
<gene>
    <name evidence="2" type="ORF">Zm00014a_025908</name>
</gene>
<dbReference type="AlphaFoldDB" id="A0A3L6F1R7"/>
<dbReference type="PANTHER" id="PTHR36138">
    <property type="entry name" value="EXPRESSED PROTEIN-RELATED"/>
    <property type="match status" value="1"/>
</dbReference>
<evidence type="ECO:0000256" key="1">
    <source>
        <dbReference type="SAM" id="MobiDB-lite"/>
    </source>
</evidence>
<accession>A0A3L6F1R7</accession>
<comment type="caution">
    <text evidence="2">The sequence shown here is derived from an EMBL/GenBank/DDBJ whole genome shotgun (WGS) entry which is preliminary data.</text>
</comment>
<reference evidence="2 3" key="1">
    <citation type="journal article" date="2018" name="Nat. Genet.">
        <title>Extensive intraspecific gene order and gene structural variations between Mo17 and other maize genomes.</title>
        <authorList>
            <person name="Sun S."/>
            <person name="Zhou Y."/>
            <person name="Chen J."/>
            <person name="Shi J."/>
            <person name="Zhao H."/>
            <person name="Zhao H."/>
            <person name="Song W."/>
            <person name="Zhang M."/>
            <person name="Cui Y."/>
            <person name="Dong X."/>
            <person name="Liu H."/>
            <person name="Ma X."/>
            <person name="Jiao Y."/>
            <person name="Wang B."/>
            <person name="Wei X."/>
            <person name="Stein J.C."/>
            <person name="Glaubitz J.C."/>
            <person name="Lu F."/>
            <person name="Yu G."/>
            <person name="Liang C."/>
            <person name="Fengler K."/>
            <person name="Li B."/>
            <person name="Rafalski A."/>
            <person name="Schnable P.S."/>
            <person name="Ware D.H."/>
            <person name="Buckler E.S."/>
            <person name="Lai J."/>
        </authorList>
    </citation>
    <scope>NUCLEOTIDE SEQUENCE [LARGE SCALE GENOMIC DNA]</scope>
    <source>
        <strain evidence="3">cv. Missouri 17</strain>
        <tissue evidence="2">Seedling</tissue>
    </source>
</reference>
<organism evidence="2 3">
    <name type="scientific">Zea mays</name>
    <name type="common">Maize</name>
    <dbReference type="NCBI Taxonomy" id="4577"/>
    <lineage>
        <taxon>Eukaryota</taxon>
        <taxon>Viridiplantae</taxon>
        <taxon>Streptophyta</taxon>
        <taxon>Embryophyta</taxon>
        <taxon>Tracheophyta</taxon>
        <taxon>Spermatophyta</taxon>
        <taxon>Magnoliopsida</taxon>
        <taxon>Liliopsida</taxon>
        <taxon>Poales</taxon>
        <taxon>Poaceae</taxon>
        <taxon>PACMAD clade</taxon>
        <taxon>Panicoideae</taxon>
        <taxon>Andropogonodae</taxon>
        <taxon>Andropogoneae</taxon>
        <taxon>Tripsacinae</taxon>
        <taxon>Zea</taxon>
    </lineage>
</organism>
<dbReference type="PANTHER" id="PTHR36138:SF12">
    <property type="entry name" value="OS11G0638500 PROTEIN"/>
    <property type="match status" value="1"/>
</dbReference>
<feature type="region of interest" description="Disordered" evidence="1">
    <location>
        <begin position="1"/>
        <end position="33"/>
    </location>
</feature>
<feature type="compositionally biased region" description="Basic residues" evidence="1">
    <location>
        <begin position="132"/>
        <end position="150"/>
    </location>
</feature>
<dbReference type="SMR" id="A0A3L6F1R7"/>
<proteinExistence type="predicted"/>